<feature type="transmembrane region" description="Helical" evidence="19">
    <location>
        <begin position="638"/>
        <end position="659"/>
    </location>
</feature>
<evidence type="ECO:0000256" key="13">
    <source>
        <dbReference type="ARBA" id="ARBA00022989"/>
    </source>
</evidence>
<dbReference type="GO" id="GO:0016020">
    <property type="term" value="C:membrane"/>
    <property type="evidence" value="ECO:0007669"/>
    <property type="project" value="InterPro"/>
</dbReference>
<feature type="transmembrane region" description="Helical" evidence="19">
    <location>
        <begin position="189"/>
        <end position="214"/>
    </location>
</feature>
<dbReference type="GO" id="GO:0012505">
    <property type="term" value="C:endomembrane system"/>
    <property type="evidence" value="ECO:0007669"/>
    <property type="project" value="UniProtKB-SubCell"/>
</dbReference>
<evidence type="ECO:0000313" key="25">
    <source>
        <dbReference type="EMBL" id="OLP91919.1"/>
    </source>
</evidence>
<dbReference type="PANTHER" id="PTHR13872:SF1">
    <property type="entry name" value="DOLICHYL-DIPHOSPHOOLIGOSACCHARIDE--PROTEIN GLYCOSYLTRANSFERASE SUBUNIT STT3B"/>
    <property type="match status" value="1"/>
</dbReference>
<comment type="cofactor">
    <cofactor evidence="1">
        <name>Mn(2+)</name>
        <dbReference type="ChEBI" id="CHEBI:29035"/>
    </cofactor>
</comment>
<evidence type="ECO:0000256" key="6">
    <source>
        <dbReference type="ARBA" id="ARBA00012605"/>
    </source>
</evidence>
<feature type="region of interest" description="Disordered" evidence="18">
    <location>
        <begin position="1169"/>
        <end position="1192"/>
    </location>
</feature>
<evidence type="ECO:0000256" key="17">
    <source>
        <dbReference type="ARBA" id="ARBA00048829"/>
    </source>
</evidence>
<dbReference type="PANTHER" id="PTHR13872">
    <property type="entry name" value="DOLICHYL-DIPHOSPHOOLIGOSACCHARIDE--PROTEIN GLYCOSYLTRANSFERASE SUBUNIT"/>
    <property type="match status" value="1"/>
</dbReference>
<feature type="transmembrane region" description="Helical" evidence="19">
    <location>
        <begin position="332"/>
        <end position="353"/>
    </location>
</feature>
<feature type="signal peptide" evidence="20">
    <location>
        <begin position="1"/>
        <end position="16"/>
    </location>
</feature>
<feature type="domain" description="RNA polymerase Rpb7-like N-terminal" evidence="23">
    <location>
        <begin position="395"/>
        <end position="449"/>
    </location>
</feature>
<keyword evidence="9 25" id="KW-0808">Transferase</keyword>
<evidence type="ECO:0000259" key="24">
    <source>
        <dbReference type="Pfam" id="PF21436"/>
    </source>
</evidence>
<comment type="caution">
    <text evidence="25">The sequence shown here is derived from an EMBL/GenBank/DDBJ whole genome shotgun (WGS) entry which is preliminary data.</text>
</comment>
<dbReference type="Pfam" id="PF00575">
    <property type="entry name" value="S1"/>
    <property type="match status" value="1"/>
</dbReference>
<evidence type="ECO:0000256" key="1">
    <source>
        <dbReference type="ARBA" id="ARBA00001936"/>
    </source>
</evidence>
<dbReference type="SUPFAM" id="SSF50249">
    <property type="entry name" value="Nucleic acid-binding proteins"/>
    <property type="match status" value="1"/>
</dbReference>
<feature type="domain" description="STT3/PglB/AglB core" evidence="24">
    <location>
        <begin position="967"/>
        <end position="1025"/>
    </location>
</feature>
<dbReference type="GO" id="GO:0046872">
    <property type="term" value="F:metal ion binding"/>
    <property type="evidence" value="ECO:0007669"/>
    <property type="project" value="UniProtKB-KW"/>
</dbReference>
<dbReference type="EMBL" id="LSRX01000643">
    <property type="protein sequence ID" value="OLP91919.1"/>
    <property type="molecule type" value="Genomic_DNA"/>
</dbReference>
<dbReference type="GO" id="GO:0006351">
    <property type="term" value="P:DNA-templated transcription"/>
    <property type="evidence" value="ECO:0007669"/>
    <property type="project" value="InterPro"/>
</dbReference>
<evidence type="ECO:0000256" key="7">
    <source>
        <dbReference type="ARBA" id="ARBA00022478"/>
    </source>
</evidence>
<feature type="domain" description="S1 motif" evidence="21">
    <location>
        <begin position="464"/>
        <end position="500"/>
    </location>
</feature>
<dbReference type="OrthoDB" id="10261066at2759"/>
<organism evidence="25 26">
    <name type="scientific">Symbiodinium microadriaticum</name>
    <name type="common">Dinoflagellate</name>
    <name type="synonym">Zooxanthella microadriatica</name>
    <dbReference type="NCBI Taxonomy" id="2951"/>
    <lineage>
        <taxon>Eukaryota</taxon>
        <taxon>Sar</taxon>
        <taxon>Alveolata</taxon>
        <taxon>Dinophyceae</taxon>
        <taxon>Suessiales</taxon>
        <taxon>Symbiodiniaceae</taxon>
        <taxon>Symbiodinium</taxon>
    </lineage>
</organism>
<keyword evidence="15" id="KW-0804">Transcription</keyword>
<accession>A0A1Q9D9W9</accession>
<evidence type="ECO:0000256" key="19">
    <source>
        <dbReference type="SAM" id="Phobius"/>
    </source>
</evidence>
<comment type="catalytic activity">
    <reaction evidence="17">
        <text>a di-trans,poly-cis-dolichyl diphosphooligosaccharide + L-asparaginyl-[protein] = N(4)-(oligosaccharide-(1-&gt;4)-N-acetyl-beta-D-glucosaminyl-(1-&gt;4)-N-acetyl-beta-D-glucosaminyl)-L-asparaginyl-[protein] + a di-trans,poly-cis-dolichyl diphosphate + H(+)</text>
        <dbReference type="Rhea" id="RHEA:22980"/>
        <dbReference type="Rhea" id="RHEA-COMP:12804"/>
        <dbReference type="Rhea" id="RHEA-COMP:12805"/>
        <dbReference type="Rhea" id="RHEA-COMP:19506"/>
        <dbReference type="Rhea" id="RHEA-COMP:19509"/>
        <dbReference type="ChEBI" id="CHEBI:15378"/>
        <dbReference type="ChEBI" id="CHEBI:50347"/>
        <dbReference type="ChEBI" id="CHEBI:57497"/>
        <dbReference type="ChEBI" id="CHEBI:57570"/>
        <dbReference type="ChEBI" id="CHEBI:132529"/>
        <dbReference type="EC" id="2.4.99.18"/>
    </reaction>
</comment>
<proteinExistence type="inferred from homology"/>
<keyword evidence="7" id="KW-0240">DNA-directed RNA polymerase</keyword>
<dbReference type="UniPathway" id="UPA00378"/>
<dbReference type="InterPro" id="IPR003674">
    <property type="entry name" value="Oligo_trans_STT3"/>
</dbReference>
<keyword evidence="8" id="KW-0328">Glycosyltransferase</keyword>
<gene>
    <name evidence="25" type="primary">stt3</name>
    <name evidence="25" type="ORF">AK812_SmicGene26330</name>
</gene>
<reference evidence="25 26" key="1">
    <citation type="submission" date="2016-02" db="EMBL/GenBank/DDBJ databases">
        <title>Genome analysis of coral dinoflagellate symbionts highlights evolutionary adaptations to a symbiotic lifestyle.</title>
        <authorList>
            <person name="Aranda M."/>
            <person name="Li Y."/>
            <person name="Liew Y.J."/>
            <person name="Baumgarten S."/>
            <person name="Simakov O."/>
            <person name="Wilson M."/>
            <person name="Piel J."/>
            <person name="Ashoor H."/>
            <person name="Bougouffa S."/>
            <person name="Bajic V.B."/>
            <person name="Ryu T."/>
            <person name="Ravasi T."/>
            <person name="Bayer T."/>
            <person name="Micklem G."/>
            <person name="Kim H."/>
            <person name="Bhak J."/>
            <person name="Lajeunesse T.C."/>
            <person name="Voolstra C.R."/>
        </authorList>
    </citation>
    <scope>NUCLEOTIDE SEQUENCE [LARGE SCALE GENOMIC DNA]</scope>
    <source>
        <strain evidence="25 26">CCMP2467</strain>
    </source>
</reference>
<feature type="transmembrane region" description="Helical" evidence="19">
    <location>
        <begin position="696"/>
        <end position="719"/>
    </location>
</feature>
<evidence type="ECO:0000259" key="22">
    <source>
        <dbReference type="Pfam" id="PF02516"/>
    </source>
</evidence>
<evidence type="ECO:0000256" key="3">
    <source>
        <dbReference type="ARBA" id="ARBA00004127"/>
    </source>
</evidence>
<evidence type="ECO:0000256" key="18">
    <source>
        <dbReference type="SAM" id="MobiDB-lite"/>
    </source>
</evidence>
<evidence type="ECO:0000256" key="20">
    <source>
        <dbReference type="SAM" id="SignalP"/>
    </source>
</evidence>
<dbReference type="Gene3D" id="3.30.1490.120">
    <property type="entry name" value="RNA polymerase Rpb7-like, N-terminal domain"/>
    <property type="match status" value="1"/>
</dbReference>
<dbReference type="Gene3D" id="2.40.50.140">
    <property type="entry name" value="Nucleic acid-binding proteins"/>
    <property type="match status" value="1"/>
</dbReference>
<dbReference type="SUPFAM" id="SSF88798">
    <property type="entry name" value="N-terminal, heterodimerisation domain of RBP7 (RpoE)"/>
    <property type="match status" value="1"/>
</dbReference>
<feature type="transmembrane region" description="Helical" evidence="19">
    <location>
        <begin position="156"/>
        <end position="177"/>
    </location>
</feature>
<keyword evidence="14 19" id="KW-0472">Membrane</keyword>
<feature type="chain" id="PRO_5012503152" description="dolichyl-diphosphooligosaccharide--protein glycotransferase" evidence="20">
    <location>
        <begin position="17"/>
        <end position="1192"/>
    </location>
</feature>
<dbReference type="Gene3D" id="3.40.50.12610">
    <property type="match status" value="1"/>
</dbReference>
<keyword evidence="26" id="KW-1185">Reference proteome</keyword>
<keyword evidence="10 19" id="KW-0812">Transmembrane</keyword>
<feature type="transmembrane region" description="Helical" evidence="19">
    <location>
        <begin position="263"/>
        <end position="283"/>
    </location>
</feature>
<feature type="transmembrane region" description="Helical" evidence="19">
    <location>
        <begin position="359"/>
        <end position="377"/>
    </location>
</feature>
<dbReference type="InterPro" id="IPR036898">
    <property type="entry name" value="RNA_pol_Rpb7-like_N_sf"/>
</dbReference>
<evidence type="ECO:0000256" key="11">
    <source>
        <dbReference type="ARBA" id="ARBA00022723"/>
    </source>
</evidence>
<keyword evidence="11" id="KW-0479">Metal-binding</keyword>
<keyword evidence="13 19" id="KW-1133">Transmembrane helix</keyword>
<dbReference type="GO" id="GO:0003676">
    <property type="term" value="F:nucleic acid binding"/>
    <property type="evidence" value="ECO:0007669"/>
    <property type="project" value="InterPro"/>
</dbReference>
<evidence type="ECO:0000256" key="16">
    <source>
        <dbReference type="ARBA" id="ARBA00023211"/>
    </source>
</evidence>
<dbReference type="InterPro" id="IPR005576">
    <property type="entry name" value="Rpb7-like_N"/>
</dbReference>
<keyword evidence="16" id="KW-0464">Manganese</keyword>
<feature type="transmembrane region" description="Helical" evidence="19">
    <location>
        <begin position="596"/>
        <end position="626"/>
    </location>
</feature>
<evidence type="ECO:0000256" key="12">
    <source>
        <dbReference type="ARBA" id="ARBA00022842"/>
    </source>
</evidence>
<evidence type="ECO:0000256" key="2">
    <source>
        <dbReference type="ARBA" id="ARBA00001946"/>
    </source>
</evidence>
<feature type="transmembrane region" description="Helical" evidence="19">
    <location>
        <begin position="806"/>
        <end position="826"/>
    </location>
</feature>
<sequence>MSVMRAIFFALPLAAAEPQSLRGAFDEVACSGNGGLAEHTPSCYGGQFLVEKFSLHVLSYDGSTGIVDMKAEGPQSAECDGAEFQSDDNMITIENDQGCGLGNYEYSVRYCPDQDHVIVNLVKPYNARVVLQSQTCPSAGEVLAASVFWLARIHNWWIAALAFYHVLLAFCVNPMVLPKSPEMALAQRLLRGLLDLVVGVVKALILLGACLWAYRIRLLSVQKYGYLIHEFDPWFNARATKYLAKQGWHAFFHWYDYMSWYPLGRPIGTTIYPGMQILSVWIWRALKVFPSPRSPLKWEIPSSLVESLPAGWISYLPGHGKAEFSSMNVNDVCVMVPAWLAAVATFSIFLLTWEVSESSGAGVAAAVVMAIIPAHLMRSMTGGWIMFFLMELETYLLVKPEHCGPGYHEYLLDQLRQKIEGTVQDKAGLIISVKEIEPTDKGKLHEGTGLIMVPMKYNALVLQLFKNEVVDAEVTELNKLGFFCEVGPARVFVSKSLLPEGWNYSEAETAGGASFVSGDGTSWIRREVGVRVKLVATKQDQNRIQAIGTTNGEFLGPLPGEFDNECVAMAAFCTAFWLWCRSLRAPSSWPWALPAALAYASAVATWGGYIFVNNLIGLHAAVLVGLGKYNSGLYRAYSLWYALGTAMATLVPVVSWTPLRSIEQMPSLAVFLGFQVLELCDLYRRRRAPNMSGLRFCLLRVAVFVSIGVVAAGVCWVLMQLNYFSPWSARIRGLFLKHRKTGNPLVDSVAEHQAASDQAYDMYLGTPRYFAFVGLFFCWHQRTPAKIFPVLFAAVAYHFSLKMSRLLIICGPIVSILAGYPVGLLGDWCLEQVKRLLCGPIPAEVEEEVPTRTGGMGSIYRICKMLMWPVTYTDEVSAVEKWSTYIATKHPLLDRSTRLLLAAILASWAWREAQEPWEKFVHLCYSHAESLAEPGLAYEARLRNGKTIIVDDYYQGYLWIDKNTPPDSRVLAWWDYGYQITGIAKRTSVADGNTWNHEHIATIGRILSNPVKKSHNIMRHLADYVLVWAGERETDLRISTHFARIGNSVFPDICGPRDPTCSKYAAYPQPTPMMRESFVYNAVKHKLLPDVELNPKLFKEVHTTKHGLMRIYQVLNVSQESKDWVADPANRICDAPGSWYCVGQYPPALKKLIAKRKNFSQLEDFNRKQTEKSDYTRLIEKQQAETGRDAEL</sequence>
<comment type="pathway">
    <text evidence="4">Protein modification; protein glycosylation.</text>
</comment>
<dbReference type="InterPro" id="IPR012340">
    <property type="entry name" value="NA-bd_OB-fold"/>
</dbReference>
<evidence type="ECO:0000313" key="26">
    <source>
        <dbReference type="Proteomes" id="UP000186817"/>
    </source>
</evidence>
<feature type="domain" description="Oligosaccharyl transferase STT3 N-terminal" evidence="22">
    <location>
        <begin position="559"/>
        <end position="809"/>
    </location>
</feature>
<feature type="domain" description="Oligosaccharyl transferase STT3 N-terminal" evidence="22">
    <location>
        <begin position="215"/>
        <end position="382"/>
    </location>
</feature>
<comment type="cofactor">
    <cofactor evidence="2">
        <name>Mg(2+)</name>
        <dbReference type="ChEBI" id="CHEBI:18420"/>
    </cofactor>
</comment>
<dbReference type="GO" id="GO:0004579">
    <property type="term" value="F:dolichyl-diphosphooligosaccharide-protein glycotransferase activity"/>
    <property type="evidence" value="ECO:0007669"/>
    <property type="project" value="UniProtKB-EC"/>
</dbReference>
<dbReference type="GO" id="GO:0000428">
    <property type="term" value="C:DNA-directed RNA polymerase complex"/>
    <property type="evidence" value="ECO:0007669"/>
    <property type="project" value="UniProtKB-KW"/>
</dbReference>
<comment type="similarity">
    <text evidence="5">Belongs to the STT3 family.</text>
</comment>
<dbReference type="Pfam" id="PF03876">
    <property type="entry name" value="SHS2_Rpb7-N"/>
    <property type="match status" value="1"/>
</dbReference>
<evidence type="ECO:0000256" key="14">
    <source>
        <dbReference type="ARBA" id="ARBA00023136"/>
    </source>
</evidence>
<dbReference type="AlphaFoldDB" id="A0A1Q9D9W9"/>
<keyword evidence="20" id="KW-0732">Signal</keyword>
<comment type="subcellular location">
    <subcellularLocation>
        <location evidence="3">Endomembrane system</location>
        <topology evidence="3">Multi-pass membrane protein</topology>
    </subcellularLocation>
</comment>
<keyword evidence="12" id="KW-0460">Magnesium</keyword>
<evidence type="ECO:0000256" key="8">
    <source>
        <dbReference type="ARBA" id="ARBA00022676"/>
    </source>
</evidence>
<dbReference type="InterPro" id="IPR003029">
    <property type="entry name" value="S1_domain"/>
</dbReference>
<dbReference type="Pfam" id="PF21436">
    <property type="entry name" value="STT3-PglB_core"/>
    <property type="match status" value="1"/>
</dbReference>
<feature type="transmembrane region" description="Helical" evidence="19">
    <location>
        <begin position="769"/>
        <end position="794"/>
    </location>
</feature>
<name>A0A1Q9D9W9_SYMMI</name>
<evidence type="ECO:0000256" key="10">
    <source>
        <dbReference type="ARBA" id="ARBA00022692"/>
    </source>
</evidence>
<protein>
    <recommendedName>
        <fullName evidence="6">dolichyl-diphosphooligosaccharide--protein glycotransferase</fullName>
        <ecNumber evidence="6">2.4.99.18</ecNumber>
    </recommendedName>
</protein>
<evidence type="ECO:0000259" key="21">
    <source>
        <dbReference type="Pfam" id="PF00575"/>
    </source>
</evidence>
<evidence type="ECO:0000256" key="5">
    <source>
        <dbReference type="ARBA" id="ARBA00010810"/>
    </source>
</evidence>
<evidence type="ECO:0000256" key="4">
    <source>
        <dbReference type="ARBA" id="ARBA00004922"/>
    </source>
</evidence>
<evidence type="ECO:0000256" key="9">
    <source>
        <dbReference type="ARBA" id="ARBA00022679"/>
    </source>
</evidence>
<dbReference type="Proteomes" id="UP000186817">
    <property type="component" value="Unassembled WGS sequence"/>
</dbReference>
<dbReference type="Pfam" id="PF02516">
    <property type="entry name" value="STT3"/>
    <property type="match status" value="2"/>
</dbReference>
<feature type="transmembrane region" description="Helical" evidence="19">
    <location>
        <begin position="665"/>
        <end position="684"/>
    </location>
</feature>
<evidence type="ECO:0000259" key="23">
    <source>
        <dbReference type="Pfam" id="PF03876"/>
    </source>
</evidence>
<evidence type="ECO:0000256" key="15">
    <source>
        <dbReference type="ARBA" id="ARBA00023163"/>
    </source>
</evidence>
<dbReference type="EC" id="2.4.99.18" evidence="6"/>
<dbReference type="InterPro" id="IPR048307">
    <property type="entry name" value="STT3_N"/>
</dbReference>
<dbReference type="InterPro" id="IPR048999">
    <property type="entry name" value="STT3-PglB_core"/>
</dbReference>